<feature type="transmembrane region" description="Helical" evidence="1">
    <location>
        <begin position="26"/>
        <end position="47"/>
    </location>
</feature>
<dbReference type="AlphaFoldDB" id="A0AA43M7U0"/>
<dbReference type="PANTHER" id="PTHR34980">
    <property type="entry name" value="INNER MEMBRANE PROTEIN-RELATED-RELATED"/>
    <property type="match status" value="1"/>
</dbReference>
<protein>
    <submittedName>
        <fullName evidence="2">Uncharacterized membrane protein YhaH (DUF805 family)</fullName>
    </submittedName>
</protein>
<keyword evidence="1" id="KW-1133">Transmembrane helix</keyword>
<dbReference type="PANTHER" id="PTHR34980:SF2">
    <property type="entry name" value="INNER MEMBRANE PROTEIN YHAH-RELATED"/>
    <property type="match status" value="1"/>
</dbReference>
<dbReference type="Pfam" id="PF05656">
    <property type="entry name" value="DUF805"/>
    <property type="match status" value="1"/>
</dbReference>
<dbReference type="GeneID" id="83595569"/>
<evidence type="ECO:0000256" key="1">
    <source>
        <dbReference type="SAM" id="Phobius"/>
    </source>
</evidence>
<keyword evidence="3" id="KW-1185">Reference proteome</keyword>
<gene>
    <name evidence="2" type="ORF">M2127_000991</name>
</gene>
<feature type="transmembrane region" description="Helical" evidence="1">
    <location>
        <begin position="99"/>
        <end position="118"/>
    </location>
</feature>
<accession>A0AA43M7U0</accession>
<keyword evidence="1" id="KW-0812">Transmembrane</keyword>
<feature type="transmembrane region" description="Helical" evidence="1">
    <location>
        <begin position="67"/>
        <end position="87"/>
    </location>
</feature>
<reference evidence="2" key="1">
    <citation type="submission" date="2023-04" db="EMBL/GenBank/DDBJ databases">
        <title>Genome Encyclopedia of Bacteria and Archaea VI: Functional Genomics of Type Strains.</title>
        <authorList>
            <person name="Whitman W."/>
        </authorList>
    </citation>
    <scope>NUCLEOTIDE SEQUENCE</scope>
    <source>
        <strain evidence="2">Enz.4-51</strain>
    </source>
</reference>
<dbReference type="EMBL" id="JARXYA010000004">
    <property type="protein sequence ID" value="MDH6503698.1"/>
    <property type="molecule type" value="Genomic_DNA"/>
</dbReference>
<evidence type="ECO:0000313" key="3">
    <source>
        <dbReference type="Proteomes" id="UP001161160"/>
    </source>
</evidence>
<name>A0AA43M7U0_9BURK</name>
<comment type="caution">
    <text evidence="2">The sequence shown here is derived from an EMBL/GenBank/DDBJ whole genome shotgun (WGS) entry which is preliminary data.</text>
</comment>
<organism evidence="2 3">
    <name type="scientific">Polynucleobacter sphagniphilus</name>
    <dbReference type="NCBI Taxonomy" id="1743169"/>
    <lineage>
        <taxon>Bacteria</taxon>
        <taxon>Pseudomonadati</taxon>
        <taxon>Pseudomonadota</taxon>
        <taxon>Betaproteobacteria</taxon>
        <taxon>Burkholderiales</taxon>
        <taxon>Burkholderiaceae</taxon>
        <taxon>Polynucleobacter</taxon>
    </lineage>
</organism>
<sequence>MNIKESIASCYFKYASFKGRASRSEYWYFFLYAVILGEIIQFAVSMAMQQPYMMIDPVNGSVVYTNAFWITQAISLFLITIPSASVMIRRLHDSDKSGWWWLVNFTIIGVFYFIYLLIRKGTDGPNQFGSN</sequence>
<keyword evidence="1" id="KW-0472">Membrane</keyword>
<proteinExistence type="predicted"/>
<dbReference type="RefSeq" id="WP_076023268.1">
    <property type="nucleotide sequence ID" value="NZ_JAQFIK010000002.1"/>
</dbReference>
<evidence type="ECO:0000313" key="2">
    <source>
        <dbReference type="EMBL" id="MDH6503698.1"/>
    </source>
</evidence>
<dbReference type="InterPro" id="IPR008523">
    <property type="entry name" value="DUF805"/>
</dbReference>
<dbReference type="GO" id="GO:0005886">
    <property type="term" value="C:plasma membrane"/>
    <property type="evidence" value="ECO:0007669"/>
    <property type="project" value="TreeGrafter"/>
</dbReference>
<dbReference type="Proteomes" id="UP001161160">
    <property type="component" value="Unassembled WGS sequence"/>
</dbReference>